<comment type="caution">
    <text evidence="1">The sequence shown here is derived from an EMBL/GenBank/DDBJ whole genome shotgun (WGS) entry which is preliminary data.</text>
</comment>
<gene>
    <name evidence="1" type="ORF">COT99_00600</name>
</gene>
<dbReference type="AlphaFoldDB" id="A0A2H0V4W6"/>
<proteinExistence type="predicted"/>
<dbReference type="Gene3D" id="3.40.50.150">
    <property type="entry name" value="Vaccinia Virus protein VP39"/>
    <property type="match status" value="1"/>
</dbReference>
<dbReference type="SUPFAM" id="SSF53335">
    <property type="entry name" value="S-adenosyl-L-methionine-dependent methyltransferases"/>
    <property type="match status" value="1"/>
</dbReference>
<dbReference type="InterPro" id="IPR029063">
    <property type="entry name" value="SAM-dependent_MTases_sf"/>
</dbReference>
<dbReference type="Proteomes" id="UP000228626">
    <property type="component" value="Unassembled WGS sequence"/>
</dbReference>
<reference evidence="2" key="1">
    <citation type="submission" date="2017-09" db="EMBL/GenBank/DDBJ databases">
        <title>Depth-based differentiation of microbial function through sediment-hosted aquifers and enrichment of novel symbionts in the deep terrestrial subsurface.</title>
        <authorList>
            <person name="Probst A.J."/>
            <person name="Ladd B."/>
            <person name="Jarett J.K."/>
            <person name="Geller-Mcgrath D.E."/>
            <person name="Sieber C.M.K."/>
            <person name="Emerson J.B."/>
            <person name="Anantharaman K."/>
            <person name="Thomas B.C."/>
            <person name="Malmstrom R."/>
            <person name="Stieglmeier M."/>
            <person name="Klingl A."/>
            <person name="Woyke T."/>
            <person name="Ryan C.M."/>
            <person name="Banfield J.F."/>
        </authorList>
    </citation>
    <scope>NUCLEOTIDE SEQUENCE [LARGE SCALE GENOMIC DNA]</scope>
</reference>
<evidence type="ECO:0008006" key="3">
    <source>
        <dbReference type="Google" id="ProtNLM"/>
    </source>
</evidence>
<protein>
    <recommendedName>
        <fullName evidence="3">Methyltransferase type 11 domain-containing protein</fullName>
    </recommendedName>
</protein>
<accession>A0A2H0V4W6</accession>
<name>A0A2H0V4W6_9BACT</name>
<dbReference type="CDD" id="cd02440">
    <property type="entry name" value="AdoMet_MTases"/>
    <property type="match status" value="1"/>
</dbReference>
<organism evidence="1 2">
    <name type="scientific">Candidatus Falkowbacteria bacterium CG10_big_fil_rev_8_21_14_0_10_43_10</name>
    <dbReference type="NCBI Taxonomy" id="1974567"/>
    <lineage>
        <taxon>Bacteria</taxon>
        <taxon>Candidatus Falkowiibacteriota</taxon>
    </lineage>
</organism>
<evidence type="ECO:0000313" key="1">
    <source>
        <dbReference type="EMBL" id="PIR93469.1"/>
    </source>
</evidence>
<evidence type="ECO:0000313" key="2">
    <source>
        <dbReference type="Proteomes" id="UP000228626"/>
    </source>
</evidence>
<sequence>MDKDFSQYKIKEWDDKNSVRNMARRKGTVAPSKAELNFYKKHCAAIARRVKSPRMLVLGPTPEIRDIGLRLGFKVTAVDMNKRILDLMKPFLRVKDRSGETVMLDNWLAVPLLKNNFDVVIGDVSFNNLAAKDIPFMFKRVHGWMKSGGFFILRNIVLPDRRADFGDFNRSIELWRRRRIKTREFYFRWRFLHSYPGCFNKKLKIFEAAREFKWLDEMHWEGVFNKKEYGELNKARNVILHIVLPLKQFLKLFNKYFATVEISAEVPEKFGFYPVKLFCGIKN</sequence>
<dbReference type="EMBL" id="PFAR01000007">
    <property type="protein sequence ID" value="PIR93469.1"/>
    <property type="molecule type" value="Genomic_DNA"/>
</dbReference>